<evidence type="ECO:0000256" key="3">
    <source>
        <dbReference type="RuleBase" id="RU003719"/>
    </source>
</evidence>
<evidence type="ECO:0000313" key="6">
    <source>
        <dbReference type="EMBL" id="CAF0921051.1"/>
    </source>
</evidence>
<dbReference type="Proteomes" id="UP000663828">
    <property type="component" value="Unassembled WGS sequence"/>
</dbReference>
<dbReference type="SUPFAM" id="SSF52283">
    <property type="entry name" value="Formate/glycerate dehydrogenase catalytic domain-like"/>
    <property type="match status" value="1"/>
</dbReference>
<dbReference type="PROSITE" id="PS00671">
    <property type="entry name" value="D_2_HYDROXYACID_DH_3"/>
    <property type="match status" value="1"/>
</dbReference>
<name>A0A814B4W2_ADIRI</name>
<keyword evidence="1 3" id="KW-0560">Oxidoreductase</keyword>
<evidence type="ECO:0000256" key="2">
    <source>
        <dbReference type="ARBA" id="ARBA00073306"/>
    </source>
</evidence>
<dbReference type="GO" id="GO:0005829">
    <property type="term" value="C:cytosol"/>
    <property type="evidence" value="ECO:0007669"/>
    <property type="project" value="TreeGrafter"/>
</dbReference>
<dbReference type="PANTHER" id="PTHR10996">
    <property type="entry name" value="2-HYDROXYACID DEHYDROGENASE-RELATED"/>
    <property type="match status" value="1"/>
</dbReference>
<protein>
    <recommendedName>
        <fullName evidence="2">Glyoxylate reductase/hydroxypyruvate reductase</fullName>
    </recommendedName>
</protein>
<evidence type="ECO:0000313" key="7">
    <source>
        <dbReference type="Proteomes" id="UP000663828"/>
    </source>
</evidence>
<dbReference type="FunFam" id="3.40.50.720:FF:000026">
    <property type="entry name" value="Glyoxylate/hydroxypyruvate reductase B"/>
    <property type="match status" value="1"/>
</dbReference>
<dbReference type="GO" id="GO:0030267">
    <property type="term" value="F:glyoxylate reductase (NADPH) activity"/>
    <property type="evidence" value="ECO:0007669"/>
    <property type="project" value="TreeGrafter"/>
</dbReference>
<reference evidence="6" key="1">
    <citation type="submission" date="2021-02" db="EMBL/GenBank/DDBJ databases">
        <authorList>
            <person name="Nowell W R."/>
        </authorList>
    </citation>
    <scope>NUCLEOTIDE SEQUENCE</scope>
</reference>
<keyword evidence="7" id="KW-1185">Reference proteome</keyword>
<dbReference type="GO" id="GO:0051287">
    <property type="term" value="F:NAD binding"/>
    <property type="evidence" value="ECO:0007669"/>
    <property type="project" value="InterPro"/>
</dbReference>
<dbReference type="CDD" id="cd05301">
    <property type="entry name" value="GDH"/>
    <property type="match status" value="1"/>
</dbReference>
<dbReference type="InterPro" id="IPR029753">
    <property type="entry name" value="D-isomer_DH_CS"/>
</dbReference>
<dbReference type="InterPro" id="IPR006140">
    <property type="entry name" value="D-isomer_DH_NAD-bd"/>
</dbReference>
<dbReference type="InterPro" id="IPR050223">
    <property type="entry name" value="D-isomer_2-hydroxyacid_DH"/>
</dbReference>
<dbReference type="PANTHER" id="PTHR10996:SF277">
    <property type="entry name" value="GLYOXYLATE REDUCTASE_HYDROXYPYRUVATE REDUCTASE"/>
    <property type="match status" value="1"/>
</dbReference>
<organism evidence="6 7">
    <name type="scientific">Adineta ricciae</name>
    <name type="common">Rotifer</name>
    <dbReference type="NCBI Taxonomy" id="249248"/>
    <lineage>
        <taxon>Eukaryota</taxon>
        <taxon>Metazoa</taxon>
        <taxon>Spiralia</taxon>
        <taxon>Gnathifera</taxon>
        <taxon>Rotifera</taxon>
        <taxon>Eurotatoria</taxon>
        <taxon>Bdelloidea</taxon>
        <taxon>Adinetida</taxon>
        <taxon>Adinetidae</taxon>
        <taxon>Adineta</taxon>
    </lineage>
</organism>
<evidence type="ECO:0000259" key="4">
    <source>
        <dbReference type="Pfam" id="PF00389"/>
    </source>
</evidence>
<evidence type="ECO:0000259" key="5">
    <source>
        <dbReference type="Pfam" id="PF02826"/>
    </source>
</evidence>
<feature type="domain" description="D-isomer specific 2-hydroxyacid dehydrogenase catalytic" evidence="4">
    <location>
        <begin position="11"/>
        <end position="328"/>
    </location>
</feature>
<dbReference type="Pfam" id="PF02826">
    <property type="entry name" value="2-Hacid_dh_C"/>
    <property type="match status" value="1"/>
</dbReference>
<comment type="similarity">
    <text evidence="3">Belongs to the D-isomer specific 2-hydroxyacid dehydrogenase family.</text>
</comment>
<dbReference type="Pfam" id="PF00389">
    <property type="entry name" value="2-Hacid_dh"/>
    <property type="match status" value="1"/>
</dbReference>
<dbReference type="EMBL" id="CAJNOR010000460">
    <property type="protein sequence ID" value="CAF0921051.1"/>
    <property type="molecule type" value="Genomic_DNA"/>
</dbReference>
<dbReference type="InterPro" id="IPR006139">
    <property type="entry name" value="D-isomer_2_OHA_DH_cat_dom"/>
</dbReference>
<proteinExistence type="inferred from homology"/>
<feature type="domain" description="D-isomer specific 2-hydroxyacid dehydrogenase NAD-binding" evidence="5">
    <location>
        <begin position="116"/>
        <end position="298"/>
    </location>
</feature>
<accession>A0A814B4W2</accession>
<sequence>MTSAVRPRLLVVHQMPTQFIHALERVFDLDYKDTSTRFTHEQILSRIRANPPDAMLFPGQTKIDKELLTTAGDKLKMLATFSVGFDHIDLKECKKRGIAIGYTPGVLTDGVADLAIALLLATSRRVAEAMKAVRNGQWGQSSDIMWMCGKPLVNSTIGIVGLGQIGLAIARRLQPFSIERILYSGTREKQFDSENDKRMFQFVEFNELLRQSDFVIIACALNDQTRHMFNKQAFEQMKNDAILINIARGGIINQEALYDALKNGQIQAAGLDVTTPEPLPTDHPLLSLENCTIFPHIGSADVNARHQMAQLCVDNLLNFFSGKPMVHELKIDSA</sequence>
<dbReference type="AlphaFoldDB" id="A0A814B4W2"/>
<dbReference type="InterPro" id="IPR036291">
    <property type="entry name" value="NAD(P)-bd_dom_sf"/>
</dbReference>
<gene>
    <name evidence="6" type="ORF">XAT740_LOCUS9038</name>
</gene>
<dbReference type="GO" id="GO:0008465">
    <property type="term" value="F:hydroxypyruvate reductase (NADH) activity"/>
    <property type="evidence" value="ECO:0007669"/>
    <property type="project" value="TreeGrafter"/>
</dbReference>
<dbReference type="SUPFAM" id="SSF51735">
    <property type="entry name" value="NAD(P)-binding Rossmann-fold domains"/>
    <property type="match status" value="1"/>
</dbReference>
<evidence type="ECO:0000256" key="1">
    <source>
        <dbReference type="ARBA" id="ARBA00023002"/>
    </source>
</evidence>
<comment type="caution">
    <text evidence="6">The sequence shown here is derived from an EMBL/GenBank/DDBJ whole genome shotgun (WGS) entry which is preliminary data.</text>
</comment>
<dbReference type="Gene3D" id="3.40.50.720">
    <property type="entry name" value="NAD(P)-binding Rossmann-like Domain"/>
    <property type="match status" value="2"/>
</dbReference>